<proteinExistence type="predicted"/>
<reference evidence="1" key="1">
    <citation type="submission" date="2016-01" db="EMBL/GenBank/DDBJ databases">
        <title>Reference transcriptome for the parasite Schistocephalus solidus: insights into the molecular evolution of parasitism.</title>
        <authorList>
            <person name="Hebert F.O."/>
            <person name="Grambauer S."/>
            <person name="Barber I."/>
            <person name="Landry C.R."/>
            <person name="Aubin-Horth N."/>
        </authorList>
    </citation>
    <scope>NUCLEOTIDE SEQUENCE</scope>
</reference>
<dbReference type="AlphaFoldDB" id="A0A0X3P4P5"/>
<gene>
    <name evidence="1" type="ORF">TR149326</name>
</gene>
<name>A0A0X3P4P5_SCHSO</name>
<protein>
    <submittedName>
        <fullName evidence="1">Uncharacterized protein</fullName>
    </submittedName>
</protein>
<sequence>MRVGARSRGVGTEVRRRIWSRSAIPLADSCLEHSTVERRHTLPPIGRRQYKQVPTWRTVDALAASSRPIFRLTTCRVYPHRRTHHQACPGAEGVILTNCHRSLPLRLVQLT</sequence>
<dbReference type="EMBL" id="GEEE01016340">
    <property type="protein sequence ID" value="JAP46885.1"/>
    <property type="molecule type" value="Transcribed_RNA"/>
</dbReference>
<organism evidence="1">
    <name type="scientific">Schistocephalus solidus</name>
    <name type="common">Tapeworm</name>
    <dbReference type="NCBI Taxonomy" id="70667"/>
    <lineage>
        <taxon>Eukaryota</taxon>
        <taxon>Metazoa</taxon>
        <taxon>Spiralia</taxon>
        <taxon>Lophotrochozoa</taxon>
        <taxon>Platyhelminthes</taxon>
        <taxon>Cestoda</taxon>
        <taxon>Eucestoda</taxon>
        <taxon>Diphyllobothriidea</taxon>
        <taxon>Diphyllobothriidae</taxon>
        <taxon>Schistocephalus</taxon>
    </lineage>
</organism>
<accession>A0A0X3P4P5</accession>
<evidence type="ECO:0000313" key="1">
    <source>
        <dbReference type="EMBL" id="JAP46885.1"/>
    </source>
</evidence>